<keyword evidence="1" id="KW-0175">Coiled coil</keyword>
<reference evidence="3 4" key="1">
    <citation type="submission" date="2024-02" db="EMBL/GenBank/DDBJ databases">
        <title>Bacterial strain from lacustrine sediment.</title>
        <authorList>
            <person name="Petit C."/>
            <person name="Fadhlaoui K."/>
        </authorList>
    </citation>
    <scope>NUCLEOTIDE SEQUENCE [LARGE SCALE GENOMIC DNA]</scope>
    <source>
        <strain evidence="3 4">IPX-CK</strain>
    </source>
</reference>
<feature type="coiled-coil region" evidence="1">
    <location>
        <begin position="71"/>
        <end position="112"/>
    </location>
</feature>
<feature type="compositionally biased region" description="Basic and acidic residues" evidence="2">
    <location>
        <begin position="247"/>
        <end position="267"/>
    </location>
</feature>
<dbReference type="EMBL" id="CP146256">
    <property type="protein sequence ID" value="XAH72740.1"/>
    <property type="molecule type" value="Genomic_DNA"/>
</dbReference>
<feature type="region of interest" description="Disordered" evidence="2">
    <location>
        <begin position="247"/>
        <end position="271"/>
    </location>
</feature>
<feature type="compositionally biased region" description="Basic and acidic residues" evidence="2">
    <location>
        <begin position="17"/>
        <end position="31"/>
    </location>
</feature>
<evidence type="ECO:0000256" key="2">
    <source>
        <dbReference type="SAM" id="MobiDB-lite"/>
    </source>
</evidence>
<proteinExistence type="predicted"/>
<protein>
    <submittedName>
        <fullName evidence="3">Uncharacterized protein</fullName>
    </submittedName>
</protein>
<feature type="region of interest" description="Disordered" evidence="2">
    <location>
        <begin position="1"/>
        <end position="31"/>
    </location>
</feature>
<evidence type="ECO:0000313" key="3">
    <source>
        <dbReference type="EMBL" id="XAH72740.1"/>
    </source>
</evidence>
<keyword evidence="4" id="KW-1185">Reference proteome</keyword>
<accession>A0ABZ3ETB0</accession>
<evidence type="ECO:0000256" key="1">
    <source>
        <dbReference type="SAM" id="Coils"/>
    </source>
</evidence>
<evidence type="ECO:0000313" key="4">
    <source>
        <dbReference type="Proteomes" id="UP001451571"/>
    </source>
</evidence>
<name>A0ABZ3ETB0_9FIRM</name>
<organism evidence="3 4">
    <name type="scientific">Kineothrix sedimenti</name>
    <dbReference type="NCBI Taxonomy" id="3123317"/>
    <lineage>
        <taxon>Bacteria</taxon>
        <taxon>Bacillati</taxon>
        <taxon>Bacillota</taxon>
        <taxon>Clostridia</taxon>
        <taxon>Lachnospirales</taxon>
        <taxon>Lachnospiraceae</taxon>
        <taxon>Kineothrix</taxon>
    </lineage>
</organism>
<gene>
    <name evidence="3" type="ORF">V6984_14635</name>
</gene>
<sequence length="314" mass="35126">MQTTGLEGTTGFGIGVEKSKNSKEEAKKEQGNKSVIFAGDIDAIMSDRVESKRAQARKQAAKVIMDQFESDEKVSDSLNEIRSKIAELKEQRNELNQRKDNALKRQDKLKETYGIEDESQEQQDLELLRKARTAQRNNDLGSLSEEELERVANMGELTEYQRKSLASDDVIENCDSLIDVMDIAIAGCVSALTDAKLSVLEQKGMVDAMNGADSIIKAASDAIVGMLRAEAKEHIDEEMDELVEAAKEADEKKKEQEEKLEDIKGEKEEQEEIVETMNTNAAIQDELQKKLDKILKDMELLEEDLKGLIVDGQL</sequence>
<dbReference type="RefSeq" id="WP_342756352.1">
    <property type="nucleotide sequence ID" value="NZ_CP146256.1"/>
</dbReference>
<dbReference type="Proteomes" id="UP001451571">
    <property type="component" value="Chromosome"/>
</dbReference>